<keyword evidence="5" id="KW-0804">Transcription</keyword>
<evidence type="ECO:0000256" key="1">
    <source>
        <dbReference type="ARBA" id="ARBA00010641"/>
    </source>
</evidence>
<keyword evidence="8" id="KW-1185">Reference proteome</keyword>
<comment type="caution">
    <text evidence="7">The sequence shown here is derived from an EMBL/GenBank/DDBJ whole genome shotgun (WGS) entry which is preliminary data.</text>
</comment>
<dbReference type="GO" id="GO:0016987">
    <property type="term" value="F:sigma factor activity"/>
    <property type="evidence" value="ECO:0007669"/>
    <property type="project" value="UniProtKB-KW"/>
</dbReference>
<evidence type="ECO:0000313" key="8">
    <source>
        <dbReference type="Proteomes" id="UP000273119"/>
    </source>
</evidence>
<evidence type="ECO:0000313" key="7">
    <source>
        <dbReference type="EMBL" id="RKW69411.1"/>
    </source>
</evidence>
<feature type="region of interest" description="Disordered" evidence="6">
    <location>
        <begin position="357"/>
        <end position="492"/>
    </location>
</feature>
<dbReference type="Gene3D" id="1.10.1740.10">
    <property type="match status" value="1"/>
</dbReference>
<accession>A0A496PFE2</accession>
<evidence type="ECO:0000256" key="4">
    <source>
        <dbReference type="ARBA" id="ARBA00023125"/>
    </source>
</evidence>
<dbReference type="Proteomes" id="UP000273119">
    <property type="component" value="Unassembled WGS sequence"/>
</dbReference>
<feature type="compositionally biased region" description="Polar residues" evidence="6">
    <location>
        <begin position="397"/>
        <end position="408"/>
    </location>
</feature>
<feature type="compositionally biased region" description="Low complexity" evidence="6">
    <location>
        <begin position="453"/>
        <end position="466"/>
    </location>
</feature>
<keyword evidence="2" id="KW-0805">Transcription regulation</keyword>
<dbReference type="Gene3D" id="1.10.10.10">
    <property type="entry name" value="Winged helix-like DNA-binding domain superfamily/Winged helix DNA-binding domain"/>
    <property type="match status" value="1"/>
</dbReference>
<evidence type="ECO:0008006" key="9">
    <source>
        <dbReference type="Google" id="ProtNLM"/>
    </source>
</evidence>
<evidence type="ECO:0000256" key="2">
    <source>
        <dbReference type="ARBA" id="ARBA00023015"/>
    </source>
</evidence>
<evidence type="ECO:0000256" key="5">
    <source>
        <dbReference type="ARBA" id="ARBA00023163"/>
    </source>
</evidence>
<dbReference type="GO" id="GO:0006352">
    <property type="term" value="P:DNA-templated transcription initiation"/>
    <property type="evidence" value="ECO:0007669"/>
    <property type="project" value="InterPro"/>
</dbReference>
<evidence type="ECO:0000256" key="3">
    <source>
        <dbReference type="ARBA" id="ARBA00023082"/>
    </source>
</evidence>
<name>A0A496PFE2_9MICC</name>
<dbReference type="EMBL" id="QQXL01000010">
    <property type="protein sequence ID" value="RKW69411.1"/>
    <property type="molecule type" value="Genomic_DNA"/>
</dbReference>
<dbReference type="InterPro" id="IPR014284">
    <property type="entry name" value="RNA_pol_sigma-70_dom"/>
</dbReference>
<dbReference type="NCBIfam" id="TIGR02937">
    <property type="entry name" value="sigma70-ECF"/>
    <property type="match status" value="1"/>
</dbReference>
<proteinExistence type="inferred from homology"/>
<comment type="similarity">
    <text evidence="1">Belongs to the sigma-70 factor family. ECF subfamily.</text>
</comment>
<dbReference type="InterPro" id="IPR036388">
    <property type="entry name" value="WH-like_DNA-bd_sf"/>
</dbReference>
<feature type="region of interest" description="Disordered" evidence="6">
    <location>
        <begin position="1"/>
        <end position="28"/>
    </location>
</feature>
<sequence>MYPCRAWGAQGPHGAARTVRTKPGEERDMQHGGLTVARASTEAVSDRELLRAVRAGDLEVFEVLWNRYHGQLLGYAAKRLPIQQAEDSLSSVMEGTLRALIAGKGPEQFFRAYVFQSLRREIGRQRAEAEQSQPVEHEQLDLVAPVRHEPQRLEVGMLVEAILGSFSASDRLLLTLNLEEGRRIAEIASSLGLAPESASQRLYRAKNEFKSRWFAAHLDLADAPELCRLTLADAPYAMGRRRKPGRAKKFWSHVDGCAFCASRVREAQGAADRLVVLFPAAFAAFAWAEPGALVVQALQPTGQSLNPAGLAALSDKVAAAPTGAKVGVGVGVVALGVGGSLLMGGLLAPPLSPTAASLAPPLSSAPTRGNTAEPAIPSVAAPTRSPEPTTDDAVASPTRSEAGSQSAARTPLATRSVPATRPAPATRTPQASKPAPVTTPSSTPKSAVPTDVPAPSTSAPVTVPPTQSSQASTPAPKPAPAPPTGRKQCSWADGISCYHH</sequence>
<dbReference type="PANTHER" id="PTHR43133:SF8">
    <property type="entry name" value="RNA POLYMERASE SIGMA FACTOR HI_1459-RELATED"/>
    <property type="match status" value="1"/>
</dbReference>
<gene>
    <name evidence="7" type="ORF">DWQ67_13385</name>
</gene>
<dbReference type="SUPFAM" id="SSF88946">
    <property type="entry name" value="Sigma2 domain of RNA polymerase sigma factors"/>
    <property type="match status" value="1"/>
</dbReference>
<protein>
    <recommendedName>
        <fullName evidence="9">Sigma-70 family RNA polymerase sigma factor</fullName>
    </recommendedName>
</protein>
<organism evidence="7 8">
    <name type="scientific">Galactobacter caseinivorans</name>
    <dbReference type="NCBI Taxonomy" id="2676123"/>
    <lineage>
        <taxon>Bacteria</taxon>
        <taxon>Bacillati</taxon>
        <taxon>Actinomycetota</taxon>
        <taxon>Actinomycetes</taxon>
        <taxon>Micrococcales</taxon>
        <taxon>Micrococcaceae</taxon>
        <taxon>Galactobacter</taxon>
    </lineage>
</organism>
<dbReference type="InterPro" id="IPR013324">
    <property type="entry name" value="RNA_pol_sigma_r3/r4-like"/>
</dbReference>
<keyword evidence="4" id="KW-0238">DNA-binding</keyword>
<dbReference type="PANTHER" id="PTHR43133">
    <property type="entry name" value="RNA POLYMERASE ECF-TYPE SIGMA FACTO"/>
    <property type="match status" value="1"/>
</dbReference>
<evidence type="ECO:0000256" key="6">
    <source>
        <dbReference type="SAM" id="MobiDB-lite"/>
    </source>
</evidence>
<keyword evidence="3" id="KW-0731">Sigma factor</keyword>
<dbReference type="InterPro" id="IPR013325">
    <property type="entry name" value="RNA_pol_sigma_r2"/>
</dbReference>
<dbReference type="AlphaFoldDB" id="A0A496PFE2"/>
<feature type="compositionally biased region" description="Low complexity" evidence="6">
    <location>
        <begin position="413"/>
        <end position="429"/>
    </location>
</feature>
<dbReference type="GO" id="GO:0003677">
    <property type="term" value="F:DNA binding"/>
    <property type="evidence" value="ECO:0007669"/>
    <property type="project" value="UniProtKB-KW"/>
</dbReference>
<feature type="compositionally biased region" description="Low complexity" evidence="6">
    <location>
        <begin position="357"/>
        <end position="367"/>
    </location>
</feature>
<dbReference type="SUPFAM" id="SSF88659">
    <property type="entry name" value="Sigma3 and sigma4 domains of RNA polymerase sigma factors"/>
    <property type="match status" value="1"/>
</dbReference>
<dbReference type="InterPro" id="IPR039425">
    <property type="entry name" value="RNA_pol_sigma-70-like"/>
</dbReference>
<dbReference type="PRINTS" id="PR01217">
    <property type="entry name" value="PRICHEXTENSN"/>
</dbReference>
<reference evidence="7 8" key="1">
    <citation type="submission" date="2018-07" db="EMBL/GenBank/DDBJ databases">
        <title>Arthrobacter sp. nov., isolated from raw cow's milk with high bacterial count.</title>
        <authorList>
            <person name="Hahne J."/>
            <person name="Isele D."/>
            <person name="Lipski A."/>
        </authorList>
    </citation>
    <scope>NUCLEOTIDE SEQUENCE [LARGE SCALE GENOMIC DNA]</scope>
    <source>
        <strain evidence="7 8">JZ R-183</strain>
    </source>
</reference>